<dbReference type="GO" id="GO:0005829">
    <property type="term" value="C:cytosol"/>
    <property type="evidence" value="ECO:0007669"/>
    <property type="project" value="TreeGrafter"/>
</dbReference>
<proteinExistence type="inferred from homology"/>
<dbReference type="AlphaFoldDB" id="A0AAN6U1A7"/>
<name>A0AAN6U1A7_9PEZI</name>
<gene>
    <name evidence="4" type="ORF">N657DRAFT_377146</name>
</gene>
<dbReference type="PANTHER" id="PTHR12387:SF0">
    <property type="entry name" value="26S PROTEASOME NON-ATPASE REGULATORY SUBUNIT 8"/>
    <property type="match status" value="1"/>
</dbReference>
<dbReference type="FunFam" id="1.25.40.990:FF:000001">
    <property type="entry name" value="26S proteasome non-ATPase regulatory subunit"/>
    <property type="match status" value="1"/>
</dbReference>
<feature type="domain" description="CSN8/PSMD8/EIF3K" evidence="3">
    <location>
        <begin position="105"/>
        <end position="264"/>
    </location>
</feature>
<keyword evidence="5" id="KW-1185">Reference proteome</keyword>
<dbReference type="PANTHER" id="PTHR12387">
    <property type="entry name" value="26S PROTEASOME NON-ATPASE REGULATORY SUBUNIT 8"/>
    <property type="match status" value="1"/>
</dbReference>
<dbReference type="Proteomes" id="UP001302602">
    <property type="component" value="Unassembled WGS sequence"/>
</dbReference>
<evidence type="ECO:0000313" key="4">
    <source>
        <dbReference type="EMBL" id="KAK4124120.1"/>
    </source>
</evidence>
<dbReference type="Pfam" id="PF10075">
    <property type="entry name" value="CSN8_PSD8_EIF3K"/>
    <property type="match status" value="1"/>
</dbReference>
<comment type="similarity">
    <text evidence="1">Belongs to the proteasome subunit S14 family.</text>
</comment>
<dbReference type="Gene3D" id="1.25.40.990">
    <property type="match status" value="1"/>
</dbReference>
<dbReference type="GO" id="GO:0005634">
    <property type="term" value="C:nucleus"/>
    <property type="evidence" value="ECO:0007669"/>
    <property type="project" value="TreeGrafter"/>
</dbReference>
<accession>A0AAN6U1A7</accession>
<keyword evidence="2" id="KW-0647">Proteasome</keyword>
<evidence type="ECO:0000256" key="1">
    <source>
        <dbReference type="ARBA" id="ARBA00009627"/>
    </source>
</evidence>
<organism evidence="4 5">
    <name type="scientific">Parathielavia appendiculata</name>
    <dbReference type="NCBI Taxonomy" id="2587402"/>
    <lineage>
        <taxon>Eukaryota</taxon>
        <taxon>Fungi</taxon>
        <taxon>Dikarya</taxon>
        <taxon>Ascomycota</taxon>
        <taxon>Pezizomycotina</taxon>
        <taxon>Sordariomycetes</taxon>
        <taxon>Sordariomycetidae</taxon>
        <taxon>Sordariales</taxon>
        <taxon>Chaetomiaceae</taxon>
        <taxon>Parathielavia</taxon>
    </lineage>
</organism>
<evidence type="ECO:0000259" key="3">
    <source>
        <dbReference type="Pfam" id="PF10075"/>
    </source>
</evidence>
<dbReference type="EMBL" id="MU853227">
    <property type="protein sequence ID" value="KAK4124120.1"/>
    <property type="molecule type" value="Genomic_DNA"/>
</dbReference>
<dbReference type="GeneID" id="87823863"/>
<evidence type="ECO:0000256" key="2">
    <source>
        <dbReference type="ARBA" id="ARBA00022942"/>
    </source>
</evidence>
<dbReference type="GO" id="GO:0008541">
    <property type="term" value="C:proteasome regulatory particle, lid subcomplex"/>
    <property type="evidence" value="ECO:0007669"/>
    <property type="project" value="TreeGrafter"/>
</dbReference>
<dbReference type="InterPro" id="IPR006746">
    <property type="entry name" value="26S_Psome_Rpn12"/>
</dbReference>
<dbReference type="InterPro" id="IPR033464">
    <property type="entry name" value="CSN8_PSD8_EIF3K"/>
</dbReference>
<comment type="caution">
    <text evidence="4">The sequence shown here is derived from an EMBL/GenBank/DDBJ whole genome shotgun (WGS) entry which is preliminary data.</text>
</comment>
<reference evidence="4" key="2">
    <citation type="submission" date="2023-05" db="EMBL/GenBank/DDBJ databases">
        <authorList>
            <consortium name="Lawrence Berkeley National Laboratory"/>
            <person name="Steindorff A."/>
            <person name="Hensen N."/>
            <person name="Bonometti L."/>
            <person name="Westerberg I."/>
            <person name="Brannstrom I.O."/>
            <person name="Guillou S."/>
            <person name="Cros-Aarteil S."/>
            <person name="Calhoun S."/>
            <person name="Haridas S."/>
            <person name="Kuo A."/>
            <person name="Mondo S."/>
            <person name="Pangilinan J."/>
            <person name="Riley R."/>
            <person name="Labutti K."/>
            <person name="Andreopoulos B."/>
            <person name="Lipzen A."/>
            <person name="Chen C."/>
            <person name="Yanf M."/>
            <person name="Daum C."/>
            <person name="Ng V."/>
            <person name="Clum A."/>
            <person name="Ohm R."/>
            <person name="Martin F."/>
            <person name="Silar P."/>
            <person name="Natvig D."/>
            <person name="Lalanne C."/>
            <person name="Gautier V."/>
            <person name="Ament-Velasquez S.L."/>
            <person name="Kruys A."/>
            <person name="Hutchinson M.I."/>
            <person name="Powell A.J."/>
            <person name="Barry K."/>
            <person name="Miller A.N."/>
            <person name="Grigoriev I.V."/>
            <person name="Debuchy R."/>
            <person name="Gladieux P."/>
            <person name="Thoren M.H."/>
            <person name="Johannesson H."/>
        </authorList>
    </citation>
    <scope>NUCLEOTIDE SEQUENCE</scope>
    <source>
        <strain evidence="4">CBS 731.68</strain>
    </source>
</reference>
<dbReference type="RefSeq" id="XP_062647891.1">
    <property type="nucleotide sequence ID" value="XM_062787093.1"/>
</dbReference>
<sequence>MAERELTDLLRHLKSNPSADYASTSALLSRAKLLLLQLNALTPSASTPPHLLALARETYEQGALASIRAKNPDAFTRYVAQLRPFYEQLQQTSNTSNEEVGERNKITGLYLLLLLTQGLYGEFHSELEALATTAAGTTAGAGGAGAAAAATLGGRRPSVDVEGDRYLGYPIRLERWLMEGSYDRVWKAMKKGEVPCEEFGVFSEILTSQIRSEIASSSERAYPSLPLSSTKSLLFLESEGAVVEFARSRGWTIRDGQIYFPSTQDTGEEEQEKEFSQMVIENTLGYARQLETIV</sequence>
<reference evidence="4" key="1">
    <citation type="journal article" date="2023" name="Mol. Phylogenet. Evol.">
        <title>Genome-scale phylogeny and comparative genomics of the fungal order Sordariales.</title>
        <authorList>
            <person name="Hensen N."/>
            <person name="Bonometti L."/>
            <person name="Westerberg I."/>
            <person name="Brannstrom I.O."/>
            <person name="Guillou S."/>
            <person name="Cros-Aarteil S."/>
            <person name="Calhoun S."/>
            <person name="Haridas S."/>
            <person name="Kuo A."/>
            <person name="Mondo S."/>
            <person name="Pangilinan J."/>
            <person name="Riley R."/>
            <person name="LaButti K."/>
            <person name="Andreopoulos B."/>
            <person name="Lipzen A."/>
            <person name="Chen C."/>
            <person name="Yan M."/>
            <person name="Daum C."/>
            <person name="Ng V."/>
            <person name="Clum A."/>
            <person name="Steindorff A."/>
            <person name="Ohm R.A."/>
            <person name="Martin F."/>
            <person name="Silar P."/>
            <person name="Natvig D.O."/>
            <person name="Lalanne C."/>
            <person name="Gautier V."/>
            <person name="Ament-Velasquez S.L."/>
            <person name="Kruys A."/>
            <person name="Hutchinson M.I."/>
            <person name="Powell A.J."/>
            <person name="Barry K."/>
            <person name="Miller A.N."/>
            <person name="Grigoriev I.V."/>
            <person name="Debuchy R."/>
            <person name="Gladieux P."/>
            <person name="Hiltunen Thoren M."/>
            <person name="Johannesson H."/>
        </authorList>
    </citation>
    <scope>NUCLEOTIDE SEQUENCE</scope>
    <source>
        <strain evidence="4">CBS 731.68</strain>
    </source>
</reference>
<evidence type="ECO:0000313" key="5">
    <source>
        <dbReference type="Proteomes" id="UP001302602"/>
    </source>
</evidence>
<protein>
    <recommendedName>
        <fullName evidence="3">CSN8/PSMD8/EIF3K domain-containing protein</fullName>
    </recommendedName>
</protein>
<dbReference type="GO" id="GO:0043161">
    <property type="term" value="P:proteasome-mediated ubiquitin-dependent protein catabolic process"/>
    <property type="evidence" value="ECO:0007669"/>
    <property type="project" value="TreeGrafter"/>
</dbReference>